<dbReference type="InterPro" id="IPR054722">
    <property type="entry name" value="PolX-like_BBD"/>
</dbReference>
<dbReference type="OrthoDB" id="2517503at2759"/>
<organism evidence="3 4">
    <name type="scientific">Puccinia sorghi</name>
    <dbReference type="NCBI Taxonomy" id="27349"/>
    <lineage>
        <taxon>Eukaryota</taxon>
        <taxon>Fungi</taxon>
        <taxon>Dikarya</taxon>
        <taxon>Basidiomycota</taxon>
        <taxon>Pucciniomycotina</taxon>
        <taxon>Pucciniomycetes</taxon>
        <taxon>Pucciniales</taxon>
        <taxon>Pucciniaceae</taxon>
        <taxon>Puccinia</taxon>
    </lineage>
</organism>
<comment type="caution">
    <text evidence="3">The sequence shown here is derived from an EMBL/GenBank/DDBJ whole genome shotgun (WGS) entry which is preliminary data.</text>
</comment>
<name>A0A0L6U8K0_9BASI</name>
<evidence type="ECO:0000313" key="4">
    <source>
        <dbReference type="Proteomes" id="UP000037035"/>
    </source>
</evidence>
<keyword evidence="4" id="KW-1185">Reference proteome</keyword>
<evidence type="ECO:0000256" key="1">
    <source>
        <dbReference type="SAM" id="MobiDB-lite"/>
    </source>
</evidence>
<dbReference type="EMBL" id="LAVV01015159">
    <property type="protein sequence ID" value="KNZ44125.1"/>
    <property type="molecule type" value="Genomic_DNA"/>
</dbReference>
<sequence>MTDRLSNPNIPTLTSYNWLMWRISIEGYMKQHDLYSFISSREQPPSDPPELKSFKTRKMKASGVLQQYMGITNYQKFATDTTKDDPRSMWLKLEGHYQSNAIANQAKVYNDFLAFKFKGTDIDQFITDLTCHISNINAVGLRIGIPKDFEIHENLFCESILDKIPSSLVHTREVLIQNRPLTIDTINNLLENRRRDDSTIRVKTEESAMKVISRPSQSSSAKCTNGQHNPESGHLESQCFKLYPEQKARMERRRAKSKAKAKKASVPDGDSSTSSVAWHCVKRAQTEKLSPNTAYLDSGASHHMFSDRGNFSTYSSDRKCKIELADGQTTICPGSGIVRQERRVIFLGYAFDSTPL</sequence>
<dbReference type="VEuPathDB" id="FungiDB:VP01_949g2"/>
<evidence type="ECO:0000259" key="2">
    <source>
        <dbReference type="Pfam" id="PF22936"/>
    </source>
</evidence>
<dbReference type="AlphaFoldDB" id="A0A0L6U8K0"/>
<dbReference type="Pfam" id="PF22936">
    <property type="entry name" value="Pol_BBD"/>
    <property type="match status" value="1"/>
</dbReference>
<accession>A0A0L6U8K0</accession>
<feature type="region of interest" description="Disordered" evidence="1">
    <location>
        <begin position="206"/>
        <end position="234"/>
    </location>
</feature>
<dbReference type="Proteomes" id="UP000037035">
    <property type="component" value="Unassembled WGS sequence"/>
</dbReference>
<reference evidence="3 4" key="1">
    <citation type="submission" date="2015-08" db="EMBL/GenBank/DDBJ databases">
        <title>Next Generation Sequencing and Analysis of the Genome of Puccinia sorghi L Schw, the Causal Agent of Maize Common Rust.</title>
        <authorList>
            <person name="Rochi L."/>
            <person name="Burguener G."/>
            <person name="Darino M."/>
            <person name="Turjanski A."/>
            <person name="Kreff E."/>
            <person name="Dieguez M.J."/>
            <person name="Sacco F."/>
        </authorList>
    </citation>
    <scope>NUCLEOTIDE SEQUENCE [LARGE SCALE GENOMIC DNA]</scope>
    <source>
        <strain evidence="3 4">RO10H11247</strain>
    </source>
</reference>
<feature type="compositionally biased region" description="Basic residues" evidence="1">
    <location>
        <begin position="250"/>
        <end position="263"/>
    </location>
</feature>
<evidence type="ECO:0000313" key="3">
    <source>
        <dbReference type="EMBL" id="KNZ44125.1"/>
    </source>
</evidence>
<feature type="region of interest" description="Disordered" evidence="1">
    <location>
        <begin position="250"/>
        <end position="271"/>
    </location>
</feature>
<dbReference type="Pfam" id="PF14223">
    <property type="entry name" value="Retrotran_gag_2"/>
    <property type="match status" value="1"/>
</dbReference>
<protein>
    <recommendedName>
        <fullName evidence="2">Retrovirus-related Pol polyprotein from transposon TNT 1-94-like beta-barrel domain-containing protein</fullName>
    </recommendedName>
</protein>
<proteinExistence type="predicted"/>
<gene>
    <name evidence="3" type="ORF">VP01_949g2</name>
</gene>
<feature type="compositionally biased region" description="Polar residues" evidence="1">
    <location>
        <begin position="214"/>
        <end position="230"/>
    </location>
</feature>
<feature type="domain" description="Retrovirus-related Pol polyprotein from transposon TNT 1-94-like beta-barrel" evidence="2">
    <location>
        <begin position="295"/>
        <end position="340"/>
    </location>
</feature>